<dbReference type="Pfam" id="PF04230">
    <property type="entry name" value="PS_pyruv_trans"/>
    <property type="match status" value="1"/>
</dbReference>
<dbReference type="RefSeq" id="WP_006371063.1">
    <property type="nucleotide sequence ID" value="NZ_JAAXPC010000001.1"/>
</dbReference>
<evidence type="ECO:0000259" key="1">
    <source>
        <dbReference type="Pfam" id="PF04230"/>
    </source>
</evidence>
<protein>
    <submittedName>
        <fullName evidence="2">Polysaccharide biosynthesis protein</fullName>
    </submittedName>
</protein>
<name>A0A846WHQ5_9ACTN</name>
<gene>
    <name evidence="2" type="ORF">HGA05_02400</name>
</gene>
<dbReference type="AlphaFoldDB" id="A0A846WHQ5"/>
<dbReference type="PANTHER" id="PTHR36836:SF1">
    <property type="entry name" value="COLANIC ACID BIOSYNTHESIS PROTEIN WCAK"/>
    <property type="match status" value="1"/>
</dbReference>
<accession>A0A846WHQ5</accession>
<reference evidence="2 3" key="1">
    <citation type="submission" date="2020-04" db="EMBL/GenBank/DDBJ databases">
        <title>MicrobeNet Type strains.</title>
        <authorList>
            <person name="Nicholson A.C."/>
        </authorList>
    </citation>
    <scope>NUCLEOTIDE SEQUENCE [LARGE SCALE GENOMIC DNA]</scope>
    <source>
        <strain evidence="2 3">ATCC BAA-14</strain>
    </source>
</reference>
<comment type="caution">
    <text evidence="2">The sequence shown here is derived from an EMBL/GenBank/DDBJ whole genome shotgun (WGS) entry which is preliminary data.</text>
</comment>
<sequence>MKVALLHCYSSDNLGDGMLVDRAVDLITEALGPDTDIDLVAAYPESFQYLGLRCVSSKPGSLGEARRYLQVLRNLDAYDLVVGVGGGYLRFGSGVESAKTAIVHGPQLLAAGRTHTPTVYLPQSIGPSRGAARRLVRTMIGSLDAVCLRDDRSIEELGTAPNIERIPDVAIISGSVADRGTDDAAAPGRTTMPRVVLSVRSVRGTLPRPVTELAGMLGKFDGYVQSAVAGNNDTTVMESLGPAEILTPRELLDPRAEPRVVVAMRLHAALMALEAGHYVIHLAYERKGFGAFADLGLDVYVHHFRSFTPAVVEQQVARLLDDPAERATYDRLLAQRADAHRARWRELRDRLRTSVGLTPELHALAGHPG</sequence>
<evidence type="ECO:0000313" key="2">
    <source>
        <dbReference type="EMBL" id="NKY00430.1"/>
    </source>
</evidence>
<proteinExistence type="predicted"/>
<organism evidence="2 3">
    <name type="scientific">Gordonia polyisoprenivorans</name>
    <dbReference type="NCBI Taxonomy" id="84595"/>
    <lineage>
        <taxon>Bacteria</taxon>
        <taxon>Bacillati</taxon>
        <taxon>Actinomycetota</taxon>
        <taxon>Actinomycetes</taxon>
        <taxon>Mycobacteriales</taxon>
        <taxon>Gordoniaceae</taxon>
        <taxon>Gordonia</taxon>
    </lineage>
</organism>
<dbReference type="PANTHER" id="PTHR36836">
    <property type="entry name" value="COLANIC ACID BIOSYNTHESIS PROTEIN WCAK"/>
    <property type="match status" value="1"/>
</dbReference>
<dbReference type="EMBL" id="JAAXPC010000001">
    <property type="protein sequence ID" value="NKY00430.1"/>
    <property type="molecule type" value="Genomic_DNA"/>
</dbReference>
<dbReference type="Proteomes" id="UP000563898">
    <property type="component" value="Unassembled WGS sequence"/>
</dbReference>
<dbReference type="InterPro" id="IPR007345">
    <property type="entry name" value="Polysacch_pyruvyl_Trfase"/>
</dbReference>
<feature type="domain" description="Polysaccharide pyruvyl transferase" evidence="1">
    <location>
        <begin position="13"/>
        <end position="285"/>
    </location>
</feature>
<evidence type="ECO:0000313" key="3">
    <source>
        <dbReference type="Proteomes" id="UP000563898"/>
    </source>
</evidence>